<dbReference type="SUPFAM" id="SSF160515">
    <property type="entry name" value="YueI-like"/>
    <property type="match status" value="1"/>
</dbReference>
<evidence type="ECO:0000313" key="1">
    <source>
        <dbReference type="EMBL" id="TGE74418.1"/>
    </source>
</evidence>
<evidence type="ECO:0000313" key="2">
    <source>
        <dbReference type="Proteomes" id="UP000297646"/>
    </source>
</evidence>
<reference evidence="1 2" key="1">
    <citation type="submission" date="2018-03" db="EMBL/GenBank/DDBJ databases">
        <title>Genome sequencing of Weissella confusa isolates.</title>
        <authorList>
            <person name="Kajala I."/>
            <person name="Baruah R."/>
            <person name="Bergsveinson J."/>
            <person name="Juvonen R."/>
            <person name="Ziola B."/>
        </authorList>
    </citation>
    <scope>NUCLEOTIDE SEQUENCE [LARGE SCALE GENOMIC DNA]</scope>
    <source>
        <strain evidence="1 2">VTT E-062653</strain>
    </source>
</reference>
<dbReference type="PIRSF" id="PIRSF034303">
    <property type="entry name" value="DUF1694"/>
    <property type="match status" value="1"/>
</dbReference>
<sequence>MPDMDPHMQAAVYGTPQINPDERNHYLGTFRERIYAAQTRETFGQPAYMATWEKQFKAHPDGTLLLNGHLPMDDLEPYIKMASKSHVGFTLKSDDVFDRSDVVAVFTAKEAVNVDQIDIVKLTETPAATTTTPSTSEKKPWYKKLFG</sequence>
<organism evidence="1 2">
    <name type="scientific">Weissella confusa</name>
    <name type="common">Lactobacillus confusus</name>
    <dbReference type="NCBI Taxonomy" id="1583"/>
    <lineage>
        <taxon>Bacteria</taxon>
        <taxon>Bacillati</taxon>
        <taxon>Bacillota</taxon>
        <taxon>Bacilli</taxon>
        <taxon>Lactobacillales</taxon>
        <taxon>Lactobacillaceae</taxon>
        <taxon>Weissella</taxon>
    </lineage>
</organism>
<protein>
    <submittedName>
        <fullName evidence="1">DUF1694 domain-containing protein</fullName>
    </submittedName>
</protein>
<dbReference type="AlphaFoldDB" id="A0A4Z0RXQ8"/>
<dbReference type="Gene3D" id="3.30.1330.30">
    <property type="match status" value="1"/>
</dbReference>
<accession>A0A4Z0RXQ8</accession>
<dbReference type="EMBL" id="PVSN01000020">
    <property type="protein sequence ID" value="TGE74418.1"/>
    <property type="molecule type" value="Genomic_DNA"/>
</dbReference>
<name>A0A4Z0RXQ8_WEICO</name>
<gene>
    <name evidence="1" type="ORF">C6P11_02955</name>
</gene>
<dbReference type="Pfam" id="PF07997">
    <property type="entry name" value="DUF1694"/>
    <property type="match status" value="1"/>
</dbReference>
<dbReference type="Proteomes" id="UP000297646">
    <property type="component" value="Unassembled WGS sequence"/>
</dbReference>
<dbReference type="InterPro" id="IPR012543">
    <property type="entry name" value="DUF1694"/>
</dbReference>
<dbReference type="OrthoDB" id="95278at2"/>
<proteinExistence type="predicted"/>
<comment type="caution">
    <text evidence="1">The sequence shown here is derived from an EMBL/GenBank/DDBJ whole genome shotgun (WGS) entry which is preliminary data.</text>
</comment>
<dbReference type="InterPro" id="IPR029064">
    <property type="entry name" value="Ribosomal_eL30-like_sf"/>
</dbReference>
<dbReference type="RefSeq" id="WP_135518456.1">
    <property type="nucleotide sequence ID" value="NZ_PVSN01000020.1"/>
</dbReference>